<comment type="caution">
    <text evidence="11">The sequence shown here is derived from an EMBL/GenBank/DDBJ whole genome shotgun (WGS) entry which is preliminary data.</text>
</comment>
<feature type="chain" id="PRO_5045327523" evidence="9">
    <location>
        <begin position="45"/>
        <end position="230"/>
    </location>
</feature>
<dbReference type="Proteomes" id="UP001430149">
    <property type="component" value="Unassembled WGS sequence"/>
</dbReference>
<keyword evidence="12" id="KW-1185">Reference proteome</keyword>
<keyword evidence="9" id="KW-0732">Signal</keyword>
<comment type="subcellular location">
    <subcellularLocation>
        <location evidence="1">Periplasm</location>
    </subcellularLocation>
</comment>
<keyword evidence="2" id="KW-0813">Transport</keyword>
<keyword evidence="3 8" id="KW-0349">Heme</keyword>
<name>A0ABS2K2I2_9GAMM</name>
<evidence type="ECO:0000313" key="12">
    <source>
        <dbReference type="Proteomes" id="UP001430149"/>
    </source>
</evidence>
<keyword evidence="6" id="KW-0249">Electron transport</keyword>
<evidence type="ECO:0000256" key="5">
    <source>
        <dbReference type="ARBA" id="ARBA00022764"/>
    </source>
</evidence>
<keyword evidence="5" id="KW-0574">Periplasm</keyword>
<dbReference type="SUPFAM" id="SSF46626">
    <property type="entry name" value="Cytochrome c"/>
    <property type="match status" value="2"/>
</dbReference>
<gene>
    <name evidence="11" type="ORF">ISP19_05705</name>
</gene>
<evidence type="ECO:0000256" key="7">
    <source>
        <dbReference type="ARBA" id="ARBA00023004"/>
    </source>
</evidence>
<protein>
    <submittedName>
        <fullName evidence="11">Cytochrome c4</fullName>
    </submittedName>
</protein>
<evidence type="ECO:0000256" key="3">
    <source>
        <dbReference type="ARBA" id="ARBA00022617"/>
    </source>
</evidence>
<dbReference type="EMBL" id="JADIKE010000029">
    <property type="protein sequence ID" value="MBM7124870.1"/>
    <property type="molecule type" value="Genomic_DNA"/>
</dbReference>
<dbReference type="Pfam" id="PF00034">
    <property type="entry name" value="Cytochrom_C"/>
    <property type="match status" value="1"/>
</dbReference>
<evidence type="ECO:0000256" key="8">
    <source>
        <dbReference type="PROSITE-ProRule" id="PRU00433"/>
    </source>
</evidence>
<feature type="signal peptide" evidence="9">
    <location>
        <begin position="1"/>
        <end position="44"/>
    </location>
</feature>
<dbReference type="InterPro" id="IPR050597">
    <property type="entry name" value="Cytochrome_c_Oxidase_Subunit"/>
</dbReference>
<reference evidence="11" key="1">
    <citation type="submission" date="2020-10" db="EMBL/GenBank/DDBJ databases">
        <title>Phylogeny of dyella-like bacteria.</title>
        <authorList>
            <person name="Fu J."/>
        </authorList>
    </citation>
    <scope>NUCLEOTIDE SEQUENCE</scope>
    <source>
        <strain evidence="11">DHOC52</strain>
    </source>
</reference>
<dbReference type="PIRSF" id="PIRSF000005">
    <property type="entry name" value="Cytochrome_c4"/>
    <property type="match status" value="1"/>
</dbReference>
<evidence type="ECO:0000259" key="10">
    <source>
        <dbReference type="PROSITE" id="PS51007"/>
    </source>
</evidence>
<dbReference type="PANTHER" id="PTHR33751:SF9">
    <property type="entry name" value="CYTOCHROME C4"/>
    <property type="match status" value="1"/>
</dbReference>
<dbReference type="InterPro" id="IPR024167">
    <property type="entry name" value="Cytochrome_c4-like"/>
</dbReference>
<keyword evidence="7 8" id="KW-0408">Iron</keyword>
<dbReference type="Pfam" id="PF13442">
    <property type="entry name" value="Cytochrome_CBB3"/>
    <property type="match status" value="1"/>
</dbReference>
<dbReference type="InterPro" id="IPR036909">
    <property type="entry name" value="Cyt_c-like_dom_sf"/>
</dbReference>
<accession>A0ABS2K2I2</accession>
<dbReference type="RefSeq" id="WP_204680395.1">
    <property type="nucleotide sequence ID" value="NZ_BSNR01000011.1"/>
</dbReference>
<dbReference type="PROSITE" id="PS51007">
    <property type="entry name" value="CYTC"/>
    <property type="match status" value="1"/>
</dbReference>
<dbReference type="PANTHER" id="PTHR33751">
    <property type="entry name" value="CBB3-TYPE CYTOCHROME C OXIDASE SUBUNIT FIXP"/>
    <property type="match status" value="1"/>
</dbReference>
<feature type="domain" description="Cytochrome c" evidence="10">
    <location>
        <begin position="44"/>
        <end position="228"/>
    </location>
</feature>
<evidence type="ECO:0000313" key="11">
    <source>
        <dbReference type="EMBL" id="MBM7124870.1"/>
    </source>
</evidence>
<evidence type="ECO:0000256" key="9">
    <source>
        <dbReference type="SAM" id="SignalP"/>
    </source>
</evidence>
<evidence type="ECO:0000256" key="1">
    <source>
        <dbReference type="ARBA" id="ARBA00004418"/>
    </source>
</evidence>
<keyword evidence="4 8" id="KW-0479">Metal-binding</keyword>
<organism evidence="11 12">
    <name type="scientific">Dyella flava</name>
    <dbReference type="NCBI Taxonomy" id="1920170"/>
    <lineage>
        <taxon>Bacteria</taxon>
        <taxon>Pseudomonadati</taxon>
        <taxon>Pseudomonadota</taxon>
        <taxon>Gammaproteobacteria</taxon>
        <taxon>Lysobacterales</taxon>
        <taxon>Rhodanobacteraceae</taxon>
        <taxon>Dyella</taxon>
    </lineage>
</organism>
<dbReference type="Gene3D" id="1.10.760.10">
    <property type="entry name" value="Cytochrome c-like domain"/>
    <property type="match status" value="2"/>
</dbReference>
<evidence type="ECO:0000256" key="4">
    <source>
        <dbReference type="ARBA" id="ARBA00022723"/>
    </source>
</evidence>
<dbReference type="InterPro" id="IPR009056">
    <property type="entry name" value="Cyt_c-like_dom"/>
</dbReference>
<proteinExistence type="predicted"/>
<sequence length="230" mass="23934">MLASLYAAASTWTLQYPRLHSLLSGVYWRLFVLLALSVCLSANAAASTSPAAPAAVQVCAACHGAQGAGNASGTPRLAGMDPAYLAHSLNSFKNGKRPSNIMQPIARTLSDADIDALAKYFAAQKTPLIVSPQAPSPEMVAAGKAMALHGDGNGVPACFSCHAMNGRGNGVRYPGIASQPETYLVNRLHEFQARARAGTPKPGSMTEVASKLTEAEIDDVAAYLSVIPPK</sequence>
<evidence type="ECO:0000256" key="2">
    <source>
        <dbReference type="ARBA" id="ARBA00022448"/>
    </source>
</evidence>
<evidence type="ECO:0000256" key="6">
    <source>
        <dbReference type="ARBA" id="ARBA00022982"/>
    </source>
</evidence>